<reference evidence="2 3" key="1">
    <citation type="journal article" date="2014" name="BMC Genomics">
        <title>Comparative genomics of the major fungal agents of human and animal Sporotrichosis: Sporothrix schenckii and Sporothrix brasiliensis.</title>
        <authorList>
            <person name="Teixeira M.M."/>
            <person name="de Almeida L.G."/>
            <person name="Kubitschek-Barreira P."/>
            <person name="Alves F.L."/>
            <person name="Kioshima E.S."/>
            <person name="Abadio A.K."/>
            <person name="Fernandes L."/>
            <person name="Derengowski L.S."/>
            <person name="Ferreira K.S."/>
            <person name="Souza R.C."/>
            <person name="Ruiz J.C."/>
            <person name="de Andrade N.C."/>
            <person name="Paes H.C."/>
            <person name="Nicola A.M."/>
            <person name="Albuquerque P."/>
            <person name="Gerber A.L."/>
            <person name="Martins V.P."/>
            <person name="Peconick L.D."/>
            <person name="Neto A.V."/>
            <person name="Chaucanez C.B."/>
            <person name="Silva P.A."/>
            <person name="Cunha O.L."/>
            <person name="de Oliveira F.F."/>
            <person name="dos Santos T.C."/>
            <person name="Barros A.L."/>
            <person name="Soares M.A."/>
            <person name="de Oliveira L.M."/>
            <person name="Marini M.M."/>
            <person name="Villalobos-Duno H."/>
            <person name="Cunha M.M."/>
            <person name="de Hoog S."/>
            <person name="da Silveira J.F."/>
            <person name="Henrissat B."/>
            <person name="Nino-Vega G.A."/>
            <person name="Cisalpino P.S."/>
            <person name="Mora-Montes H.M."/>
            <person name="Almeida S.R."/>
            <person name="Stajich J.E."/>
            <person name="Lopes-Bezerra L.M."/>
            <person name="Vasconcelos A.T."/>
            <person name="Felipe M.S."/>
        </authorList>
    </citation>
    <scope>NUCLEOTIDE SEQUENCE [LARGE SCALE GENOMIC DNA]</scope>
    <source>
        <strain evidence="2 3">5110</strain>
    </source>
</reference>
<dbReference type="HOGENOM" id="CLU_045564_0_0_1"/>
<feature type="region of interest" description="Disordered" evidence="1">
    <location>
        <begin position="1"/>
        <end position="88"/>
    </location>
</feature>
<protein>
    <submittedName>
        <fullName evidence="2">Uncharacterized protein</fullName>
    </submittedName>
</protein>
<proteinExistence type="predicted"/>
<dbReference type="VEuPathDB" id="FungiDB:SPBR_01769"/>
<evidence type="ECO:0000256" key="1">
    <source>
        <dbReference type="SAM" id="MobiDB-lite"/>
    </source>
</evidence>
<dbReference type="RefSeq" id="XP_040619571.1">
    <property type="nucleotide sequence ID" value="XM_040760079.1"/>
</dbReference>
<evidence type="ECO:0000313" key="2">
    <source>
        <dbReference type="EMBL" id="KIH91561.1"/>
    </source>
</evidence>
<evidence type="ECO:0000313" key="3">
    <source>
        <dbReference type="Proteomes" id="UP000031575"/>
    </source>
</evidence>
<feature type="compositionally biased region" description="Polar residues" evidence="1">
    <location>
        <begin position="30"/>
        <end position="40"/>
    </location>
</feature>
<dbReference type="AlphaFoldDB" id="A0A0C2IRB2"/>
<gene>
    <name evidence="2" type="ORF">SPBR_01769</name>
</gene>
<feature type="compositionally biased region" description="Basic residues" evidence="1">
    <location>
        <begin position="16"/>
        <end position="26"/>
    </location>
</feature>
<feature type="region of interest" description="Disordered" evidence="1">
    <location>
        <begin position="303"/>
        <end position="324"/>
    </location>
</feature>
<sequence>MASLVPSAAASDEKRHRFSFLHRSHKRSSESLSTLAQTETVPPYEKHAGGGDADSDSDSNSSNGDDIGAQGDNPPAYDELDGTASSARAKSVAPSMSFEGVALHPTLELQLDTQGKSMSSDFARMSRPDPINVYMVNSDDGTAMYSRPPVFISLREKRSSNSCTLVAGGSYDPPHGSGSGSTGEHRVLSTTVYRVGPGRPPRIALFDPNHASLSVDDDATAWDHFEFTGKSIFNRVRVLRSRLGTFEWRYATRDERKALSQEFIDAAAADDGASPNDKDIIKHNTINSLMILERVTQVFGSINNNNNNGGGGASSSTSVGKPREVRRPVARLIRSNALRTPGTSKHGAGNGGRLQIDLHEWLSVAKEAEFGDVKTAPPHDLDGQTNRDMVVTLAVASCISMLKKELDRRREAEIAAVV</sequence>
<dbReference type="EMBL" id="AWTV01000007">
    <property type="protein sequence ID" value="KIH91561.1"/>
    <property type="molecule type" value="Genomic_DNA"/>
</dbReference>
<dbReference type="GeneID" id="63675000"/>
<comment type="caution">
    <text evidence="2">The sequence shown here is derived from an EMBL/GenBank/DDBJ whole genome shotgun (WGS) entry which is preliminary data.</text>
</comment>
<dbReference type="OrthoDB" id="5325862at2759"/>
<organism evidence="2 3">
    <name type="scientific">Sporothrix brasiliensis 5110</name>
    <dbReference type="NCBI Taxonomy" id="1398154"/>
    <lineage>
        <taxon>Eukaryota</taxon>
        <taxon>Fungi</taxon>
        <taxon>Dikarya</taxon>
        <taxon>Ascomycota</taxon>
        <taxon>Pezizomycotina</taxon>
        <taxon>Sordariomycetes</taxon>
        <taxon>Sordariomycetidae</taxon>
        <taxon>Ophiostomatales</taxon>
        <taxon>Ophiostomataceae</taxon>
        <taxon>Sporothrix</taxon>
    </lineage>
</organism>
<accession>A0A0C2IRB2</accession>
<dbReference type="Proteomes" id="UP000031575">
    <property type="component" value="Unassembled WGS sequence"/>
</dbReference>
<name>A0A0C2IRB2_9PEZI</name>
<keyword evidence="3" id="KW-1185">Reference proteome</keyword>